<evidence type="ECO:0000313" key="4">
    <source>
        <dbReference type="EMBL" id="AHF14546.1"/>
    </source>
</evidence>
<proteinExistence type="predicted"/>
<evidence type="ECO:0000259" key="2">
    <source>
        <dbReference type="Pfam" id="PF13320"/>
    </source>
</evidence>
<dbReference type="RefSeq" id="WP_008583472.1">
    <property type="nucleotide sequence ID" value="NZ_CP007035.1"/>
</dbReference>
<accession>W0EZL4</accession>
<feature type="domain" description="Glycoside hydrolase 123 catalytic" evidence="2">
    <location>
        <begin position="220"/>
        <end position="530"/>
    </location>
</feature>
<protein>
    <submittedName>
        <fullName evidence="4">Uncharacterized protein</fullName>
    </submittedName>
</protein>
<evidence type="ECO:0000256" key="1">
    <source>
        <dbReference type="SAM" id="SignalP"/>
    </source>
</evidence>
<keyword evidence="5" id="KW-1185">Reference proteome</keyword>
<dbReference type="Pfam" id="PF13320">
    <property type="entry name" value="GH123_cat"/>
    <property type="match status" value="1"/>
</dbReference>
<dbReference type="STRING" id="929713.NIASO_03785"/>
<evidence type="ECO:0000259" key="3">
    <source>
        <dbReference type="Pfam" id="PF22680"/>
    </source>
</evidence>
<feature type="domain" description="Glycoside hydrolase 123 N-terminal" evidence="3">
    <location>
        <begin position="51"/>
        <end position="189"/>
    </location>
</feature>
<name>W0EZL4_9BACT</name>
<feature type="signal peptide" evidence="1">
    <location>
        <begin position="1"/>
        <end position="18"/>
    </location>
</feature>
<dbReference type="InterPro" id="IPR025150">
    <property type="entry name" value="GH123_cat"/>
</dbReference>
<dbReference type="KEGG" id="nso:NIASO_03785"/>
<dbReference type="eggNOG" id="COG3934">
    <property type="taxonomic scope" value="Bacteria"/>
</dbReference>
<dbReference type="HOGENOM" id="CLU_018718_1_0_10"/>
<feature type="chain" id="PRO_5004789027" evidence="1">
    <location>
        <begin position="19"/>
        <end position="576"/>
    </location>
</feature>
<dbReference type="Pfam" id="PF22680">
    <property type="entry name" value="Glyco_hydro_123_N_2"/>
    <property type="match status" value="1"/>
</dbReference>
<reference evidence="4 5" key="1">
    <citation type="submission" date="2013-12" db="EMBL/GenBank/DDBJ databases">
        <authorList>
            <consortium name="DOE Joint Genome Institute"/>
            <person name="Eisen J."/>
            <person name="Huntemann M."/>
            <person name="Han J."/>
            <person name="Chen A."/>
            <person name="Kyrpides N."/>
            <person name="Mavromatis K."/>
            <person name="Markowitz V."/>
            <person name="Palaniappan K."/>
            <person name="Ivanova N."/>
            <person name="Schaumberg A."/>
            <person name="Pati A."/>
            <person name="Liolios K."/>
            <person name="Nordberg H.P."/>
            <person name="Cantor M.N."/>
            <person name="Hua S.X."/>
            <person name="Woyke T."/>
        </authorList>
    </citation>
    <scope>NUCLEOTIDE SEQUENCE [LARGE SCALE GENOMIC DNA]</scope>
    <source>
        <strain evidence="5">DSM 19437</strain>
    </source>
</reference>
<dbReference type="Proteomes" id="UP000003586">
    <property type="component" value="Chromosome"/>
</dbReference>
<keyword evidence="1" id="KW-0732">Signal</keyword>
<dbReference type="EMBL" id="CP007035">
    <property type="protein sequence ID" value="AHF14546.1"/>
    <property type="molecule type" value="Genomic_DNA"/>
</dbReference>
<sequence length="576" mass="66208">MRYILVAVAVICVITSRAQDVSLALQQEPPMTEKQKLAQWDQLQGSVHVSFANSNRRYASDRVPSISVKNEETLVAWKGEKVHTQVAIWAAAPVNATVRVSDLKEKNGAVIPKTIISTGFEEFVITDEFRNGCGYRKPEDFDSSLVADAIHFDKQLGVILKNQVQPVWVSVQVPATAKAGSYEGTLTITAGKTYRLKLKVNVLDRVLPPPSQWNFNLDLWQHPAAIARVHKVPLWSEAHFTQMRRYYTMLANAGQKCITASIVDEPWGHQTYDDYPSLIRWTRKNDGSWRFDYSLFDKYISFVMSTGIKERINCYSMVPWKVAFRYYDEQLGRDTVFTGKIGSDAYNAFWTPMLKDFTQHLRQKGWFDKTTIAMDERPMEAMQAVIRLLKGIDKDWKIALAGEYHAEIEKDIYDYCIASKHQFPDNILKERQQQGKLSTWYTCCTEKYPNGFTFSPPAEHVWIGWYTAAKNMNGYLRWAYNSWVEHPETDSRFRSWPAGDTYQVYPGPASSIRFEKLIEGIQDFEKITVLRKAYTQKGAMGKLNQLEAALKSFEIKKLEKQPAEEMVLSVKRLVNE</sequence>
<dbReference type="AlphaFoldDB" id="W0EZL4"/>
<organism evidence="4 5">
    <name type="scientific">Niabella soli DSM 19437</name>
    <dbReference type="NCBI Taxonomy" id="929713"/>
    <lineage>
        <taxon>Bacteria</taxon>
        <taxon>Pseudomonadati</taxon>
        <taxon>Bacteroidota</taxon>
        <taxon>Chitinophagia</taxon>
        <taxon>Chitinophagales</taxon>
        <taxon>Chitinophagaceae</taxon>
        <taxon>Niabella</taxon>
    </lineage>
</organism>
<evidence type="ECO:0000313" key="5">
    <source>
        <dbReference type="Proteomes" id="UP000003586"/>
    </source>
</evidence>
<dbReference type="InterPro" id="IPR053850">
    <property type="entry name" value="Glyco_hydro_123_N_2"/>
</dbReference>
<gene>
    <name evidence="4" type="ORF">NIASO_03785</name>
</gene>